<keyword evidence="4 6" id="KW-0949">S-adenosyl-L-methionine</keyword>
<dbReference type="Proteomes" id="UP000540685">
    <property type="component" value="Unassembled WGS sequence"/>
</dbReference>
<dbReference type="RefSeq" id="WP_221207985.1">
    <property type="nucleotide sequence ID" value="NZ_JACHMP010000001.1"/>
</dbReference>
<dbReference type="Gene3D" id="3.90.120.10">
    <property type="entry name" value="DNA Methylase, subunit A, domain 2"/>
    <property type="match status" value="1"/>
</dbReference>
<dbReference type="InterPro" id="IPR050390">
    <property type="entry name" value="C5-Methyltransferase"/>
</dbReference>
<evidence type="ECO:0000313" key="9">
    <source>
        <dbReference type="Proteomes" id="UP000540685"/>
    </source>
</evidence>
<accession>A0A7W9IIW6</accession>
<dbReference type="InterPro" id="IPR029063">
    <property type="entry name" value="SAM-dependent_MTases_sf"/>
</dbReference>
<gene>
    <name evidence="8" type="ORF">F4562_004035</name>
</gene>
<reference evidence="8 9" key="1">
    <citation type="submission" date="2020-08" db="EMBL/GenBank/DDBJ databases">
        <title>Sequencing the genomes of 1000 actinobacteria strains.</title>
        <authorList>
            <person name="Klenk H.-P."/>
        </authorList>
    </citation>
    <scope>NUCLEOTIDE SEQUENCE [LARGE SCALE GENOMIC DNA]</scope>
    <source>
        <strain evidence="8 9">DSM 46887</strain>
    </source>
</reference>
<keyword evidence="2 6" id="KW-0489">Methyltransferase</keyword>
<dbReference type="PANTHER" id="PTHR10629:SF52">
    <property type="entry name" value="DNA (CYTOSINE-5)-METHYLTRANSFERASE 1"/>
    <property type="match status" value="1"/>
</dbReference>
<evidence type="ECO:0000256" key="6">
    <source>
        <dbReference type="PROSITE-ProRule" id="PRU01016"/>
    </source>
</evidence>
<evidence type="ECO:0000256" key="3">
    <source>
        <dbReference type="ARBA" id="ARBA00022679"/>
    </source>
</evidence>
<evidence type="ECO:0000256" key="5">
    <source>
        <dbReference type="ARBA" id="ARBA00022747"/>
    </source>
</evidence>
<dbReference type="PRINTS" id="PR00105">
    <property type="entry name" value="C5METTRFRASE"/>
</dbReference>
<dbReference type="Pfam" id="PF00145">
    <property type="entry name" value="DNA_methylase"/>
    <property type="match status" value="1"/>
</dbReference>
<dbReference type="GO" id="GO:0044027">
    <property type="term" value="P:negative regulation of gene expression via chromosomal CpG island methylation"/>
    <property type="evidence" value="ECO:0007669"/>
    <property type="project" value="TreeGrafter"/>
</dbReference>
<dbReference type="Gene3D" id="3.40.50.150">
    <property type="entry name" value="Vaccinia Virus protein VP39"/>
    <property type="match status" value="1"/>
</dbReference>
<evidence type="ECO:0000256" key="7">
    <source>
        <dbReference type="RuleBase" id="RU000416"/>
    </source>
</evidence>
<protein>
    <recommendedName>
        <fullName evidence="1">DNA (cytosine-5-)-methyltransferase</fullName>
        <ecNumber evidence="1">2.1.1.37</ecNumber>
    </recommendedName>
</protein>
<dbReference type="GO" id="GO:0003886">
    <property type="term" value="F:DNA (cytosine-5-)-methyltransferase activity"/>
    <property type="evidence" value="ECO:0007669"/>
    <property type="project" value="UniProtKB-EC"/>
</dbReference>
<dbReference type="EC" id="2.1.1.37" evidence="1"/>
<evidence type="ECO:0000256" key="2">
    <source>
        <dbReference type="ARBA" id="ARBA00022603"/>
    </source>
</evidence>
<name>A0A7W9IIW6_9ACTN</name>
<keyword evidence="3 6" id="KW-0808">Transferase</keyword>
<comment type="caution">
    <text evidence="8">The sequence shown here is derived from an EMBL/GenBank/DDBJ whole genome shotgun (WGS) entry which is preliminary data.</text>
</comment>
<evidence type="ECO:0000313" key="8">
    <source>
        <dbReference type="EMBL" id="MBB5820973.1"/>
    </source>
</evidence>
<dbReference type="GO" id="GO:0032259">
    <property type="term" value="P:methylation"/>
    <property type="evidence" value="ECO:0007669"/>
    <property type="project" value="UniProtKB-KW"/>
</dbReference>
<comment type="similarity">
    <text evidence="6 7">Belongs to the class I-like SAM-binding methyltransferase superfamily. C5-methyltransferase family.</text>
</comment>
<dbReference type="AlphaFoldDB" id="A0A7W9IIW6"/>
<feature type="active site" evidence="6">
    <location>
        <position position="81"/>
    </location>
</feature>
<keyword evidence="5" id="KW-0680">Restriction system</keyword>
<dbReference type="InterPro" id="IPR001525">
    <property type="entry name" value="C5_MeTfrase"/>
</dbReference>
<dbReference type="GO" id="GO:0003677">
    <property type="term" value="F:DNA binding"/>
    <property type="evidence" value="ECO:0007669"/>
    <property type="project" value="TreeGrafter"/>
</dbReference>
<evidence type="ECO:0000256" key="1">
    <source>
        <dbReference type="ARBA" id="ARBA00011975"/>
    </source>
</evidence>
<sequence length="348" mass="38665">MARRISAIDLFCGVGGLSHGLMQAGLNVVAGFDIDPRCKYPFEKNIEAPFIEQDVRTVSKEQLELLWEPDSIRLLAGCAPCQPFSPYRRGVDTSSEPQWSLLGEFSRLVKDSRPELVTMENVPRIVGSKIFREFSSSLEEIGYEVSFKSCYGPEYGLPQERRRLVLIASRIGHIEVPGGKRKPEEFTTVRDAISGLPAVHQGRTHDLDSMHKARSLSPLNLKRIKASRPGGTWHDWPTELLSPCHTRPSGATFKNVYARMEWDKPSPTITTMSYNFGTGRFGHPEQDRAITLREAAILQGFPENYQFVRPGEPVEFNSIGRMIGNAVPPAIAQAVGSALLAAVNQQAC</sequence>
<evidence type="ECO:0000256" key="4">
    <source>
        <dbReference type="ARBA" id="ARBA00022691"/>
    </source>
</evidence>
<dbReference type="GO" id="GO:0009307">
    <property type="term" value="P:DNA restriction-modification system"/>
    <property type="evidence" value="ECO:0007669"/>
    <property type="project" value="UniProtKB-KW"/>
</dbReference>
<keyword evidence="9" id="KW-1185">Reference proteome</keyword>
<organism evidence="8 9">
    <name type="scientific">Streptosporangium becharense</name>
    <dbReference type="NCBI Taxonomy" id="1816182"/>
    <lineage>
        <taxon>Bacteria</taxon>
        <taxon>Bacillati</taxon>
        <taxon>Actinomycetota</taxon>
        <taxon>Actinomycetes</taxon>
        <taxon>Streptosporangiales</taxon>
        <taxon>Streptosporangiaceae</taxon>
        <taxon>Streptosporangium</taxon>
    </lineage>
</organism>
<dbReference type="SUPFAM" id="SSF53335">
    <property type="entry name" value="S-adenosyl-L-methionine-dependent methyltransferases"/>
    <property type="match status" value="1"/>
</dbReference>
<dbReference type="PROSITE" id="PS51679">
    <property type="entry name" value="SAM_MT_C5"/>
    <property type="match status" value="1"/>
</dbReference>
<proteinExistence type="inferred from homology"/>
<dbReference type="NCBIfam" id="TIGR00675">
    <property type="entry name" value="dcm"/>
    <property type="match status" value="1"/>
</dbReference>
<dbReference type="PANTHER" id="PTHR10629">
    <property type="entry name" value="CYTOSINE-SPECIFIC METHYLTRANSFERASE"/>
    <property type="match status" value="1"/>
</dbReference>
<dbReference type="EMBL" id="JACHMP010000001">
    <property type="protein sequence ID" value="MBB5820973.1"/>
    <property type="molecule type" value="Genomic_DNA"/>
</dbReference>